<keyword evidence="2" id="KW-1185">Reference proteome</keyword>
<sequence length="91" mass="10180">MEATAAVAAAATAAAVRGASLQMPPPSRKEWRAVSDHHHSARNPDDEVLVWRVNTWHCLILGSGVMGDVRFENLVFYFVSDRENEMIRFIV</sequence>
<protein>
    <submittedName>
        <fullName evidence="1">Uncharacterized protein</fullName>
    </submittedName>
</protein>
<evidence type="ECO:0000313" key="1">
    <source>
        <dbReference type="EMBL" id="QCE15512.1"/>
    </source>
</evidence>
<accession>A0A4D6NRC0</accession>
<evidence type="ECO:0000313" key="2">
    <source>
        <dbReference type="Proteomes" id="UP000501690"/>
    </source>
</evidence>
<name>A0A4D6NRC0_VIGUN</name>
<gene>
    <name evidence="1" type="ORF">DEO72_LG11g2523</name>
</gene>
<proteinExistence type="predicted"/>
<reference evidence="1 2" key="1">
    <citation type="submission" date="2019-04" db="EMBL/GenBank/DDBJ databases">
        <title>An improved genome assembly and genetic linkage map for asparagus bean, Vigna unguiculata ssp. sesquipedialis.</title>
        <authorList>
            <person name="Xia Q."/>
            <person name="Zhang R."/>
            <person name="Dong Y."/>
        </authorList>
    </citation>
    <scope>NUCLEOTIDE SEQUENCE [LARGE SCALE GENOMIC DNA]</scope>
    <source>
        <tissue evidence="1">Leaf</tissue>
    </source>
</reference>
<dbReference type="Proteomes" id="UP000501690">
    <property type="component" value="Linkage Group LG11"/>
</dbReference>
<dbReference type="EMBL" id="CP039355">
    <property type="protein sequence ID" value="QCE15512.1"/>
    <property type="molecule type" value="Genomic_DNA"/>
</dbReference>
<organism evidence="1 2">
    <name type="scientific">Vigna unguiculata</name>
    <name type="common">Cowpea</name>
    <dbReference type="NCBI Taxonomy" id="3917"/>
    <lineage>
        <taxon>Eukaryota</taxon>
        <taxon>Viridiplantae</taxon>
        <taxon>Streptophyta</taxon>
        <taxon>Embryophyta</taxon>
        <taxon>Tracheophyta</taxon>
        <taxon>Spermatophyta</taxon>
        <taxon>Magnoliopsida</taxon>
        <taxon>eudicotyledons</taxon>
        <taxon>Gunneridae</taxon>
        <taxon>Pentapetalae</taxon>
        <taxon>rosids</taxon>
        <taxon>fabids</taxon>
        <taxon>Fabales</taxon>
        <taxon>Fabaceae</taxon>
        <taxon>Papilionoideae</taxon>
        <taxon>50 kb inversion clade</taxon>
        <taxon>NPAAA clade</taxon>
        <taxon>indigoferoid/millettioid clade</taxon>
        <taxon>Phaseoleae</taxon>
        <taxon>Vigna</taxon>
    </lineage>
</organism>
<dbReference type="AlphaFoldDB" id="A0A4D6NRC0"/>